<dbReference type="InterPro" id="IPR006528">
    <property type="entry name" value="Phage_head_morphogenesis_dom"/>
</dbReference>
<accession>A0A2S0MCV2</accession>
<dbReference type="Proteomes" id="UP000239709">
    <property type="component" value="Chromosome"/>
</dbReference>
<dbReference type="KEGG" id="otk:C6570_04800"/>
<dbReference type="AlphaFoldDB" id="A0A2S0MCV2"/>
<sequence length="251" mass="27803">MADIDRVRLRFEEAIAALALRTELRGTATYRDLTGDEHRRAFAVAGAMKADLLADLREAVQRAVEDGVGLEAFRTDFWGTVKKHGWHGWTGEGTDDGEAWRTRVIYTTNLRKSYSTGRYAQLTEPDFAARYPFWEWVHSGAAKEPRAQHLAWNGMRLRHDDPFWRTHFPPRIPPDYGCTCRVKAVRASGDKNAAPAGWQAQADPGAGSPTADIAEEIRALVAAKRARLPQQLGDALAANVARYSGTADADA</sequence>
<gene>
    <name evidence="2" type="ORF">C6570_04800</name>
</gene>
<evidence type="ECO:0000313" key="2">
    <source>
        <dbReference type="EMBL" id="AVO33650.1"/>
    </source>
</evidence>
<evidence type="ECO:0000259" key="1">
    <source>
        <dbReference type="Pfam" id="PF04233"/>
    </source>
</evidence>
<dbReference type="EMBL" id="CP027666">
    <property type="protein sequence ID" value="AVO33650.1"/>
    <property type="molecule type" value="Genomic_DNA"/>
</dbReference>
<dbReference type="RefSeq" id="WP_106702213.1">
    <property type="nucleotide sequence ID" value="NZ_CP027666.1"/>
</dbReference>
<protein>
    <recommendedName>
        <fullName evidence="1">Phage head morphogenesis domain-containing protein</fullName>
    </recommendedName>
</protein>
<dbReference type="OrthoDB" id="9813502at2"/>
<proteinExistence type="predicted"/>
<dbReference type="Pfam" id="PF04233">
    <property type="entry name" value="Phage_Mu_F"/>
    <property type="match status" value="1"/>
</dbReference>
<keyword evidence="3" id="KW-1185">Reference proteome</keyword>
<feature type="domain" description="Phage head morphogenesis" evidence="1">
    <location>
        <begin position="56"/>
        <end position="182"/>
    </location>
</feature>
<name>A0A2S0MCV2_9BURK</name>
<evidence type="ECO:0000313" key="3">
    <source>
        <dbReference type="Proteomes" id="UP000239709"/>
    </source>
</evidence>
<organism evidence="2 3">
    <name type="scientific">Ottowia oryzae</name>
    <dbReference type="NCBI Taxonomy" id="2109914"/>
    <lineage>
        <taxon>Bacteria</taxon>
        <taxon>Pseudomonadati</taxon>
        <taxon>Pseudomonadota</taxon>
        <taxon>Betaproteobacteria</taxon>
        <taxon>Burkholderiales</taxon>
        <taxon>Comamonadaceae</taxon>
        <taxon>Ottowia</taxon>
    </lineage>
</organism>
<reference evidence="2 3" key="1">
    <citation type="submission" date="2018-03" db="EMBL/GenBank/DDBJ databases">
        <title>Genome sequencing of Ottowia sp.</title>
        <authorList>
            <person name="Kim S.-J."/>
            <person name="Heo J."/>
            <person name="Kwon S.-W."/>
        </authorList>
    </citation>
    <scope>NUCLEOTIDE SEQUENCE [LARGE SCALE GENOMIC DNA]</scope>
    <source>
        <strain evidence="2 3">KADR8-3</strain>
    </source>
</reference>